<dbReference type="Proteomes" id="UP000215027">
    <property type="component" value="Chromosome II"/>
</dbReference>
<keyword evidence="3" id="KW-1185">Reference proteome</keyword>
<proteinExistence type="predicted"/>
<feature type="compositionally biased region" description="Basic residues" evidence="1">
    <location>
        <begin position="63"/>
        <end position="83"/>
    </location>
</feature>
<protein>
    <submittedName>
        <fullName evidence="2">Uncharacterized protein</fullName>
    </submittedName>
</protein>
<gene>
    <name evidence="2" type="ORF">CFX0092_B0549</name>
</gene>
<name>A0A161KBE6_9CHLR</name>
<evidence type="ECO:0000313" key="3">
    <source>
        <dbReference type="Proteomes" id="UP000215027"/>
    </source>
</evidence>
<dbReference type="AlphaFoldDB" id="A0A161KBE6"/>
<evidence type="ECO:0000313" key="2">
    <source>
        <dbReference type="EMBL" id="CUS06083.1"/>
    </source>
</evidence>
<sequence>MFIQALSVVEWPTIPFVLAKGLRVGDLIYVSGVATPRGEDRFTLPVAFRQTLPPFASPFKIQGARRRRKTSSKHRTSSRRRLAPLRPRGPGNREWRLR</sequence>
<accession>A0A161KBE6</accession>
<dbReference type="EMBL" id="LN890656">
    <property type="protein sequence ID" value="CUS06083.1"/>
    <property type="molecule type" value="Genomic_DNA"/>
</dbReference>
<organism evidence="2 3">
    <name type="scientific">Candidatus Promineifilum breve</name>
    <dbReference type="NCBI Taxonomy" id="1806508"/>
    <lineage>
        <taxon>Bacteria</taxon>
        <taxon>Bacillati</taxon>
        <taxon>Chloroflexota</taxon>
        <taxon>Ardenticatenia</taxon>
        <taxon>Candidatus Promineifilales</taxon>
        <taxon>Candidatus Promineifilaceae</taxon>
        <taxon>Candidatus Promineifilum</taxon>
    </lineage>
</organism>
<reference evidence="2" key="1">
    <citation type="submission" date="2016-01" db="EMBL/GenBank/DDBJ databases">
        <authorList>
            <person name="Mcilroy J.S."/>
            <person name="Karst M S."/>
            <person name="Albertsen M."/>
        </authorList>
    </citation>
    <scope>NUCLEOTIDE SEQUENCE</scope>
    <source>
        <strain evidence="2">Cfx-K</strain>
    </source>
</reference>
<feature type="region of interest" description="Disordered" evidence="1">
    <location>
        <begin position="59"/>
        <end position="98"/>
    </location>
</feature>
<dbReference type="KEGG" id="pbf:CFX0092_B0549"/>
<evidence type="ECO:0000256" key="1">
    <source>
        <dbReference type="SAM" id="MobiDB-lite"/>
    </source>
</evidence>